<evidence type="ECO:0000313" key="3">
    <source>
        <dbReference type="EMBL" id="RCR70497.1"/>
    </source>
</evidence>
<dbReference type="RefSeq" id="WP_114405066.1">
    <property type="nucleotide sequence ID" value="NZ_QOWE01000004.1"/>
</dbReference>
<reference evidence="3 4" key="1">
    <citation type="submission" date="2018-07" db="EMBL/GenBank/DDBJ databases">
        <title>Genome analysis of Larkinella rosea.</title>
        <authorList>
            <person name="Zhou Z."/>
            <person name="Wang G."/>
        </authorList>
    </citation>
    <scope>NUCLEOTIDE SEQUENCE [LARGE SCALE GENOMIC DNA]</scope>
    <source>
        <strain evidence="4">zzj9</strain>
    </source>
</reference>
<dbReference type="EMBL" id="QOWE01000004">
    <property type="protein sequence ID" value="RCR70497.1"/>
    <property type="molecule type" value="Genomic_DNA"/>
</dbReference>
<proteinExistence type="predicted"/>
<dbReference type="SMART" id="SM00448">
    <property type="entry name" value="REC"/>
    <property type="match status" value="1"/>
</dbReference>
<feature type="domain" description="Response regulatory" evidence="2">
    <location>
        <begin position="9"/>
        <end position="132"/>
    </location>
</feature>
<dbReference type="SUPFAM" id="SSF52172">
    <property type="entry name" value="CheY-like"/>
    <property type="match status" value="1"/>
</dbReference>
<feature type="modified residue" description="4-aspartylphosphate" evidence="1">
    <location>
        <position position="65"/>
    </location>
</feature>
<keyword evidence="4" id="KW-1185">Reference proteome</keyword>
<dbReference type="InterPro" id="IPR001789">
    <property type="entry name" value="Sig_transdc_resp-reg_receiver"/>
</dbReference>
<keyword evidence="1" id="KW-0597">Phosphoprotein</keyword>
<evidence type="ECO:0000313" key="4">
    <source>
        <dbReference type="Proteomes" id="UP000253383"/>
    </source>
</evidence>
<gene>
    <name evidence="3" type="ORF">DUE52_05960</name>
</gene>
<dbReference type="InterPro" id="IPR011006">
    <property type="entry name" value="CheY-like_superfamily"/>
</dbReference>
<comment type="caution">
    <text evidence="3">The sequence shown here is derived from an EMBL/GenBank/DDBJ whole genome shotgun (WGS) entry which is preliminary data.</text>
</comment>
<name>A0A368JS58_9BACT</name>
<dbReference type="GO" id="GO:0000160">
    <property type="term" value="P:phosphorelay signal transduction system"/>
    <property type="evidence" value="ECO:0007669"/>
    <property type="project" value="InterPro"/>
</dbReference>
<sequence length="141" mass="15676">MAFDLSRKKILLAEDDGDDREFFIDFLGSRTDIELLPGVTSGVELLDYLHRITSPDELPDIVILDQNMPKLTGKETLTAIKATDWLAQIAVVIYSTYVGRELIDECLKLGAVSVKSKPVSKDGYNEMMNEILAACHRVSVS</sequence>
<dbReference type="PROSITE" id="PS50110">
    <property type="entry name" value="RESPONSE_REGULATORY"/>
    <property type="match status" value="1"/>
</dbReference>
<dbReference type="Gene3D" id="3.40.50.2300">
    <property type="match status" value="1"/>
</dbReference>
<dbReference type="PANTHER" id="PTHR44520">
    <property type="entry name" value="RESPONSE REGULATOR RCP1-RELATED"/>
    <property type="match status" value="1"/>
</dbReference>
<organism evidence="3 4">
    <name type="scientific">Larkinella punicea</name>
    <dbReference type="NCBI Taxonomy" id="2315727"/>
    <lineage>
        <taxon>Bacteria</taxon>
        <taxon>Pseudomonadati</taxon>
        <taxon>Bacteroidota</taxon>
        <taxon>Cytophagia</taxon>
        <taxon>Cytophagales</taxon>
        <taxon>Spirosomataceae</taxon>
        <taxon>Larkinella</taxon>
    </lineage>
</organism>
<protein>
    <submittedName>
        <fullName evidence="3">Response regulator</fullName>
    </submittedName>
</protein>
<accession>A0A368JS58</accession>
<evidence type="ECO:0000256" key="1">
    <source>
        <dbReference type="PROSITE-ProRule" id="PRU00169"/>
    </source>
</evidence>
<evidence type="ECO:0000259" key="2">
    <source>
        <dbReference type="PROSITE" id="PS50110"/>
    </source>
</evidence>
<dbReference type="AlphaFoldDB" id="A0A368JS58"/>
<dbReference type="OrthoDB" id="952767at2"/>
<dbReference type="InterPro" id="IPR052893">
    <property type="entry name" value="TCS_response_regulator"/>
</dbReference>
<dbReference type="Proteomes" id="UP000253383">
    <property type="component" value="Unassembled WGS sequence"/>
</dbReference>
<dbReference type="Pfam" id="PF00072">
    <property type="entry name" value="Response_reg"/>
    <property type="match status" value="1"/>
</dbReference>